<dbReference type="EMBL" id="JAJOMB010000023">
    <property type="protein sequence ID" value="MCD5315682.1"/>
    <property type="molecule type" value="Genomic_DNA"/>
</dbReference>
<dbReference type="RefSeq" id="WP_231448498.1">
    <property type="nucleotide sequence ID" value="NZ_JAJOMB010000023.1"/>
</dbReference>
<keyword evidence="2" id="KW-1185">Reference proteome</keyword>
<proteinExistence type="predicted"/>
<sequence>MTTSGERSKYAVSLAELESSARVPLEECVTSEVATHAEPAINEYDQKLAYLLSIQHAG</sequence>
<dbReference type="AlphaFoldDB" id="A0A9X1NIJ4"/>
<name>A0A9X1NIJ4_9ACTN</name>
<evidence type="ECO:0000313" key="2">
    <source>
        <dbReference type="Proteomes" id="UP001138997"/>
    </source>
</evidence>
<gene>
    <name evidence="1" type="ORF">LR394_32775</name>
</gene>
<evidence type="ECO:0000313" key="1">
    <source>
        <dbReference type="EMBL" id="MCD5315682.1"/>
    </source>
</evidence>
<organism evidence="1 2">
    <name type="scientific">Kineosporia babensis</name>
    <dbReference type="NCBI Taxonomy" id="499548"/>
    <lineage>
        <taxon>Bacteria</taxon>
        <taxon>Bacillati</taxon>
        <taxon>Actinomycetota</taxon>
        <taxon>Actinomycetes</taxon>
        <taxon>Kineosporiales</taxon>
        <taxon>Kineosporiaceae</taxon>
        <taxon>Kineosporia</taxon>
    </lineage>
</organism>
<accession>A0A9X1NIJ4</accession>
<protein>
    <submittedName>
        <fullName evidence="1">Uncharacterized protein</fullName>
    </submittedName>
</protein>
<comment type="caution">
    <text evidence="1">The sequence shown here is derived from an EMBL/GenBank/DDBJ whole genome shotgun (WGS) entry which is preliminary data.</text>
</comment>
<dbReference type="Proteomes" id="UP001138997">
    <property type="component" value="Unassembled WGS sequence"/>
</dbReference>
<reference evidence="1" key="1">
    <citation type="submission" date="2021-11" db="EMBL/GenBank/DDBJ databases">
        <title>Streptomyces corallinus and Kineosporia corallina sp. nov., two new coral-derived marine actinobacteria.</title>
        <authorList>
            <person name="Buangrab K."/>
            <person name="Sutthacheep M."/>
            <person name="Yeemin T."/>
            <person name="Harunari E."/>
            <person name="Igarashi Y."/>
            <person name="Sripreechasak P."/>
            <person name="Kanchanasin P."/>
            <person name="Tanasupawat S."/>
            <person name="Phongsopitanun W."/>
        </authorList>
    </citation>
    <scope>NUCLEOTIDE SEQUENCE</scope>
    <source>
        <strain evidence="1">JCM 31032</strain>
    </source>
</reference>